<organism evidence="2 3">
    <name type="scientific">Cercophora scortea</name>
    <dbReference type="NCBI Taxonomy" id="314031"/>
    <lineage>
        <taxon>Eukaryota</taxon>
        <taxon>Fungi</taxon>
        <taxon>Dikarya</taxon>
        <taxon>Ascomycota</taxon>
        <taxon>Pezizomycotina</taxon>
        <taxon>Sordariomycetes</taxon>
        <taxon>Sordariomycetidae</taxon>
        <taxon>Sordariales</taxon>
        <taxon>Lasiosphaeriaceae</taxon>
        <taxon>Cercophora</taxon>
    </lineage>
</organism>
<keyword evidence="3" id="KW-1185">Reference proteome</keyword>
<feature type="compositionally biased region" description="Polar residues" evidence="1">
    <location>
        <begin position="103"/>
        <end position="116"/>
    </location>
</feature>
<proteinExistence type="predicted"/>
<feature type="region of interest" description="Disordered" evidence="1">
    <location>
        <begin position="158"/>
        <end position="204"/>
    </location>
</feature>
<evidence type="ECO:0000313" key="2">
    <source>
        <dbReference type="EMBL" id="KAK3335616.1"/>
    </source>
</evidence>
<dbReference type="AlphaFoldDB" id="A0AAE0J3L3"/>
<name>A0AAE0J3L3_9PEZI</name>
<gene>
    <name evidence="2" type="ORF">B0T19DRAFT_406990</name>
</gene>
<accession>A0AAE0J3L3</accession>
<comment type="caution">
    <text evidence="2">The sequence shown here is derived from an EMBL/GenBank/DDBJ whole genome shotgun (WGS) entry which is preliminary data.</text>
</comment>
<dbReference type="EMBL" id="JAUEPO010000001">
    <property type="protein sequence ID" value="KAK3335616.1"/>
    <property type="molecule type" value="Genomic_DNA"/>
</dbReference>
<evidence type="ECO:0000313" key="3">
    <source>
        <dbReference type="Proteomes" id="UP001286456"/>
    </source>
</evidence>
<dbReference type="Proteomes" id="UP001286456">
    <property type="component" value="Unassembled WGS sequence"/>
</dbReference>
<reference evidence="2" key="2">
    <citation type="submission" date="2023-06" db="EMBL/GenBank/DDBJ databases">
        <authorList>
            <consortium name="Lawrence Berkeley National Laboratory"/>
            <person name="Haridas S."/>
            <person name="Hensen N."/>
            <person name="Bonometti L."/>
            <person name="Westerberg I."/>
            <person name="Brannstrom I.O."/>
            <person name="Guillou S."/>
            <person name="Cros-Aarteil S."/>
            <person name="Calhoun S."/>
            <person name="Kuo A."/>
            <person name="Mondo S."/>
            <person name="Pangilinan J."/>
            <person name="Riley R."/>
            <person name="Labutti K."/>
            <person name="Andreopoulos B."/>
            <person name="Lipzen A."/>
            <person name="Chen C."/>
            <person name="Yanf M."/>
            <person name="Daum C."/>
            <person name="Ng V."/>
            <person name="Clum A."/>
            <person name="Steindorff A."/>
            <person name="Ohm R."/>
            <person name="Martin F."/>
            <person name="Silar P."/>
            <person name="Natvig D."/>
            <person name="Lalanne C."/>
            <person name="Gautier V."/>
            <person name="Ament-Velasquez S.L."/>
            <person name="Kruys A."/>
            <person name="Hutchinson M.I."/>
            <person name="Powell A.J."/>
            <person name="Barry K."/>
            <person name="Miller A.N."/>
            <person name="Grigoriev I.V."/>
            <person name="Debuchy R."/>
            <person name="Gladieux P."/>
            <person name="Thoren M.H."/>
            <person name="Johannesson H."/>
        </authorList>
    </citation>
    <scope>NUCLEOTIDE SEQUENCE</scope>
    <source>
        <strain evidence="2">SMH4131-1</strain>
    </source>
</reference>
<feature type="compositionally biased region" description="Acidic residues" evidence="1">
    <location>
        <begin position="184"/>
        <end position="200"/>
    </location>
</feature>
<feature type="region of interest" description="Disordered" evidence="1">
    <location>
        <begin position="1"/>
        <end position="29"/>
    </location>
</feature>
<sequence>MPNGEKPNEDDTMRRWVSDSDARQRDFENFEDAEEFLRTQGYDDDDSEDYYEDTDEAEYYEPEEEIVKPSWYAPVREAMAFLDDIQQEYEDEQRQARLGSGCSGASASVRTPSMQYHGTDATRTGYAHNLKDMQTFGSHEELRRFQDDEYENAAPRWHSEHRVSQHNNNNRGTADHQVMRAIREEDEDEDEENDDDDYETAFDLGDGALERGVLKLRAI</sequence>
<protein>
    <submittedName>
        <fullName evidence="2">Uncharacterized protein</fullName>
    </submittedName>
</protein>
<reference evidence="2" key="1">
    <citation type="journal article" date="2023" name="Mol. Phylogenet. Evol.">
        <title>Genome-scale phylogeny and comparative genomics of the fungal order Sordariales.</title>
        <authorList>
            <person name="Hensen N."/>
            <person name="Bonometti L."/>
            <person name="Westerberg I."/>
            <person name="Brannstrom I.O."/>
            <person name="Guillou S."/>
            <person name="Cros-Aarteil S."/>
            <person name="Calhoun S."/>
            <person name="Haridas S."/>
            <person name="Kuo A."/>
            <person name="Mondo S."/>
            <person name="Pangilinan J."/>
            <person name="Riley R."/>
            <person name="LaButti K."/>
            <person name="Andreopoulos B."/>
            <person name="Lipzen A."/>
            <person name="Chen C."/>
            <person name="Yan M."/>
            <person name="Daum C."/>
            <person name="Ng V."/>
            <person name="Clum A."/>
            <person name="Steindorff A."/>
            <person name="Ohm R.A."/>
            <person name="Martin F."/>
            <person name="Silar P."/>
            <person name="Natvig D.O."/>
            <person name="Lalanne C."/>
            <person name="Gautier V."/>
            <person name="Ament-Velasquez S.L."/>
            <person name="Kruys A."/>
            <person name="Hutchinson M.I."/>
            <person name="Powell A.J."/>
            <person name="Barry K."/>
            <person name="Miller A.N."/>
            <person name="Grigoriev I.V."/>
            <person name="Debuchy R."/>
            <person name="Gladieux P."/>
            <person name="Hiltunen Thoren M."/>
            <person name="Johannesson H."/>
        </authorList>
    </citation>
    <scope>NUCLEOTIDE SEQUENCE</scope>
    <source>
        <strain evidence="2">SMH4131-1</strain>
    </source>
</reference>
<feature type="compositionally biased region" description="Basic and acidic residues" evidence="1">
    <location>
        <begin position="173"/>
        <end position="183"/>
    </location>
</feature>
<feature type="region of interest" description="Disordered" evidence="1">
    <location>
        <begin position="94"/>
        <end position="120"/>
    </location>
</feature>
<feature type="compositionally biased region" description="Basic and acidic residues" evidence="1">
    <location>
        <begin position="1"/>
        <end position="28"/>
    </location>
</feature>
<evidence type="ECO:0000256" key="1">
    <source>
        <dbReference type="SAM" id="MobiDB-lite"/>
    </source>
</evidence>